<dbReference type="InterPro" id="IPR050103">
    <property type="entry name" value="Class-III_PLP-dep_AT"/>
</dbReference>
<dbReference type="InterPro" id="IPR015424">
    <property type="entry name" value="PyrdxlP-dep_Trfase"/>
</dbReference>
<comment type="cofactor">
    <cofactor evidence="1">
        <name>pyridoxal 5'-phosphate</name>
        <dbReference type="ChEBI" id="CHEBI:597326"/>
    </cofactor>
</comment>
<dbReference type="GO" id="GO:0030170">
    <property type="term" value="F:pyridoxal phosphate binding"/>
    <property type="evidence" value="ECO:0007669"/>
    <property type="project" value="InterPro"/>
</dbReference>
<evidence type="ECO:0000313" key="8">
    <source>
        <dbReference type="Proteomes" id="UP000646946"/>
    </source>
</evidence>
<dbReference type="InterPro" id="IPR015421">
    <property type="entry name" value="PyrdxlP-dep_Trfase_major"/>
</dbReference>
<dbReference type="Pfam" id="PF00202">
    <property type="entry name" value="Aminotran_3"/>
    <property type="match status" value="1"/>
</dbReference>
<evidence type="ECO:0000256" key="3">
    <source>
        <dbReference type="ARBA" id="ARBA00022605"/>
    </source>
</evidence>
<dbReference type="InterPro" id="IPR004636">
    <property type="entry name" value="AcOrn/SuccOrn_fam"/>
</dbReference>
<name>A0A832VA51_9ARCH</name>
<dbReference type="FunFam" id="3.40.640.10:FF:000004">
    <property type="entry name" value="Acetylornithine aminotransferase"/>
    <property type="match status" value="1"/>
</dbReference>
<keyword evidence="8" id="KW-1185">Reference proteome</keyword>
<keyword evidence="2" id="KW-0032">Aminotransferase</keyword>
<dbReference type="GO" id="GO:0008483">
    <property type="term" value="F:transaminase activity"/>
    <property type="evidence" value="ECO:0007669"/>
    <property type="project" value="UniProtKB-KW"/>
</dbReference>
<gene>
    <name evidence="7" type="ORF">H1016_02435</name>
</gene>
<sequence>MKSFKEIEDNLIANTYAKRDVEIVRGSGAIVYDKNGKEYIDCVTGNGVALLGHGNKDIAKAVSEQAQKIITTPGIFYSEARANFAEKITKILPIKNSKIFLGNSGTEAVECTIKLARKATGKTDFIAMKNGFHGRTLGALSATFRPKYRKPFEPLVPGFTHVSFNNIDELRNAITERTAGVILEAVQGEAGVVLADRNYLKEVRELCDEKGVLMILDEIQTFGRTGNYFAAQTFGIEPDILTVAKGLAGGVPIGLCAARTEIFDKLEVGEHASTFGGNALACAAGTACLDVLEKEKLVQKGAKMGEKLRKNLEQLNGNEKIREVRGIGAMIAVESRFPVKEQLGFSLKNGVLAQTSGMSTIRLLPPLIINEKEVETVSKVIINSFAK</sequence>
<proteinExistence type="inferred from homology"/>
<keyword evidence="5 6" id="KW-0663">Pyridoxal phosphate</keyword>
<dbReference type="AlphaFoldDB" id="A0A832VA51"/>
<keyword evidence="4" id="KW-0808">Transferase</keyword>
<dbReference type="SUPFAM" id="SSF53383">
    <property type="entry name" value="PLP-dependent transferases"/>
    <property type="match status" value="1"/>
</dbReference>
<dbReference type="Gene3D" id="3.40.640.10">
    <property type="entry name" value="Type I PLP-dependent aspartate aminotransferase-like (Major domain)"/>
    <property type="match status" value="1"/>
</dbReference>
<evidence type="ECO:0000256" key="1">
    <source>
        <dbReference type="ARBA" id="ARBA00001933"/>
    </source>
</evidence>
<comment type="similarity">
    <text evidence="6">Belongs to the class-III pyridoxal-phosphate-dependent aminotransferase family.</text>
</comment>
<accession>A0A832VA51</accession>
<dbReference type="GO" id="GO:0042802">
    <property type="term" value="F:identical protein binding"/>
    <property type="evidence" value="ECO:0007669"/>
    <property type="project" value="TreeGrafter"/>
</dbReference>
<organism evidence="7 8">
    <name type="scientific">Candidatus Naiadarchaeum limnaeum</name>
    <dbReference type="NCBI Taxonomy" id="2756139"/>
    <lineage>
        <taxon>Archaea</taxon>
        <taxon>Candidatus Undinarchaeota</taxon>
        <taxon>Candidatus Undinarchaeia</taxon>
        <taxon>Candidatus Naiadarchaeales</taxon>
        <taxon>Candidatus Naiadarchaeaceae</taxon>
        <taxon>Candidatus Naiadarchaeum</taxon>
    </lineage>
</organism>
<protein>
    <submittedName>
        <fullName evidence="7">Acetylornithine/succinylornithine family transaminase</fullName>
    </submittedName>
</protein>
<comment type="caution">
    <text evidence="7">The sequence shown here is derived from an EMBL/GenBank/DDBJ whole genome shotgun (WGS) entry which is preliminary data.</text>
</comment>
<evidence type="ECO:0000256" key="4">
    <source>
        <dbReference type="ARBA" id="ARBA00022679"/>
    </source>
</evidence>
<reference evidence="7 8" key="1">
    <citation type="journal article" name="Nat. Commun.">
        <title>Undinarchaeota illuminate DPANN phylogeny and the impact of gene transfer on archaeal evolution.</title>
        <authorList>
            <person name="Dombrowski N."/>
            <person name="Williams T.A."/>
            <person name="Sun J."/>
            <person name="Woodcroft B.J."/>
            <person name="Lee J.H."/>
            <person name="Minh B.Q."/>
            <person name="Rinke C."/>
            <person name="Spang A."/>
        </authorList>
    </citation>
    <scope>NUCLEOTIDE SEQUENCE [LARGE SCALE GENOMIC DNA]</scope>
    <source>
        <strain evidence="7">MAG_bin1129</strain>
    </source>
</reference>
<evidence type="ECO:0000256" key="6">
    <source>
        <dbReference type="RuleBase" id="RU003560"/>
    </source>
</evidence>
<evidence type="ECO:0000313" key="7">
    <source>
        <dbReference type="EMBL" id="HIK00376.1"/>
    </source>
</evidence>
<evidence type="ECO:0000256" key="5">
    <source>
        <dbReference type="ARBA" id="ARBA00022898"/>
    </source>
</evidence>
<dbReference type="InterPro" id="IPR015422">
    <property type="entry name" value="PyrdxlP-dep_Trfase_small"/>
</dbReference>
<evidence type="ECO:0000256" key="2">
    <source>
        <dbReference type="ARBA" id="ARBA00022576"/>
    </source>
</evidence>
<dbReference type="NCBIfam" id="TIGR00707">
    <property type="entry name" value="argD"/>
    <property type="match status" value="1"/>
</dbReference>
<dbReference type="PANTHER" id="PTHR11986:SF79">
    <property type="entry name" value="ACETYLORNITHINE AMINOTRANSFERASE, MITOCHONDRIAL"/>
    <property type="match status" value="1"/>
</dbReference>
<keyword evidence="3" id="KW-0028">Amino-acid biosynthesis</keyword>
<dbReference type="CDD" id="cd00610">
    <property type="entry name" value="OAT_like"/>
    <property type="match status" value="1"/>
</dbReference>
<dbReference type="PANTHER" id="PTHR11986">
    <property type="entry name" value="AMINOTRANSFERASE CLASS III"/>
    <property type="match status" value="1"/>
</dbReference>
<dbReference type="InterPro" id="IPR005814">
    <property type="entry name" value="Aminotrans_3"/>
</dbReference>
<dbReference type="PIRSF" id="PIRSF000521">
    <property type="entry name" value="Transaminase_4ab_Lys_Orn"/>
    <property type="match status" value="1"/>
</dbReference>
<dbReference type="EMBL" id="DVAB01000023">
    <property type="protein sequence ID" value="HIK00376.1"/>
    <property type="molecule type" value="Genomic_DNA"/>
</dbReference>
<dbReference type="Proteomes" id="UP000646946">
    <property type="component" value="Unassembled WGS sequence"/>
</dbReference>
<dbReference type="GO" id="GO:0006526">
    <property type="term" value="P:L-arginine biosynthetic process"/>
    <property type="evidence" value="ECO:0007669"/>
    <property type="project" value="UniProtKB-ARBA"/>
</dbReference>
<dbReference type="Gene3D" id="3.90.1150.10">
    <property type="entry name" value="Aspartate Aminotransferase, domain 1"/>
    <property type="match status" value="1"/>
</dbReference>